<gene>
    <name evidence="3" type="ORF">CK510_12390</name>
</gene>
<evidence type="ECO:0000313" key="3">
    <source>
        <dbReference type="EMBL" id="PAX54329.1"/>
    </source>
</evidence>
<keyword evidence="1" id="KW-0175">Coiled coil</keyword>
<evidence type="ECO:0000256" key="1">
    <source>
        <dbReference type="SAM" id="Coils"/>
    </source>
</evidence>
<proteinExistence type="predicted"/>
<dbReference type="OrthoDB" id="9790457at2"/>
<dbReference type="RefSeq" id="WP_095721996.1">
    <property type="nucleotide sequence ID" value="NZ_NTFS01000116.1"/>
</dbReference>
<organism evidence="3 4">
    <name type="scientific">Brunnivagina elsteri CCALA 953</name>
    <dbReference type="NCBI Taxonomy" id="987040"/>
    <lineage>
        <taxon>Bacteria</taxon>
        <taxon>Bacillati</taxon>
        <taxon>Cyanobacteriota</taxon>
        <taxon>Cyanophyceae</taxon>
        <taxon>Nostocales</taxon>
        <taxon>Calotrichaceae</taxon>
        <taxon>Brunnivagina</taxon>
    </lineage>
</organism>
<sequence>MEFTGERYIPSLNGAIKYEHLHRYAISLEFVTGKSVLDIASGEGYGSALLAKVAKSVIGVDIDIASIEYAEAQYRDRQNLKFFTGSCDSIPLPDNSVDVVTSFETIEHHDKHKEMMQEIKRVLKPNGILIVSSPNRLTYSDEANYSNPFHIKELYYNDFLELLDCYFKYYHIYGQRLGTSSFIYTLENSVRDTQKSYTGDIHNLERKVCTLKSPLYFIAVCSNEDRAKEQIVDSLYIDKSDDIFKSFEYSWHQQEKALSYTQSQLEYSQSQLQQTQAEFERSQSQLQQTQAELERSQSQLQQTQAELERSQSQLQQTQAELERSQSQLQQTQAEFERSQFQPQVELENLRSRVTAMETSKFWQMRKIWFKIKNYLSLAND</sequence>
<protein>
    <recommendedName>
        <fullName evidence="2">Methyltransferase type 11 domain-containing protein</fullName>
    </recommendedName>
</protein>
<feature type="coiled-coil region" evidence="1">
    <location>
        <begin position="272"/>
        <end position="341"/>
    </location>
</feature>
<dbReference type="SUPFAM" id="SSF57997">
    <property type="entry name" value="Tropomyosin"/>
    <property type="match status" value="1"/>
</dbReference>
<evidence type="ECO:0000313" key="4">
    <source>
        <dbReference type="Proteomes" id="UP000218238"/>
    </source>
</evidence>
<name>A0A2A2TJC9_9CYAN</name>
<accession>A0A2A2TJC9</accession>
<reference evidence="3 4" key="1">
    <citation type="submission" date="2017-08" db="EMBL/GenBank/DDBJ databases">
        <title>Draft genome sequence of filamentous cyanobacterium Calothrix elsteri CCALA 953.</title>
        <authorList>
            <person name="Gagunashvili A.N."/>
            <person name="Elster J."/>
            <person name="Andresson O.S."/>
        </authorList>
    </citation>
    <scope>NUCLEOTIDE SEQUENCE [LARGE SCALE GENOMIC DNA]</scope>
    <source>
        <strain evidence="3 4">CCALA 953</strain>
    </source>
</reference>
<dbReference type="InterPro" id="IPR029063">
    <property type="entry name" value="SAM-dependent_MTases_sf"/>
</dbReference>
<dbReference type="GO" id="GO:0008757">
    <property type="term" value="F:S-adenosylmethionine-dependent methyltransferase activity"/>
    <property type="evidence" value="ECO:0007669"/>
    <property type="project" value="InterPro"/>
</dbReference>
<dbReference type="CDD" id="cd02440">
    <property type="entry name" value="AdoMet_MTases"/>
    <property type="match status" value="1"/>
</dbReference>
<dbReference type="Pfam" id="PF08241">
    <property type="entry name" value="Methyltransf_11"/>
    <property type="match status" value="1"/>
</dbReference>
<dbReference type="Gene3D" id="1.20.120.330">
    <property type="entry name" value="Nucleotidyltransferases domain 2"/>
    <property type="match status" value="1"/>
</dbReference>
<dbReference type="PANTHER" id="PTHR43861:SF6">
    <property type="entry name" value="METHYLTRANSFERASE TYPE 11"/>
    <property type="match status" value="1"/>
</dbReference>
<dbReference type="SUPFAM" id="SSF53335">
    <property type="entry name" value="S-adenosyl-L-methionine-dependent methyltransferases"/>
    <property type="match status" value="1"/>
</dbReference>
<feature type="domain" description="Methyltransferase type 11" evidence="2">
    <location>
        <begin position="37"/>
        <end position="131"/>
    </location>
</feature>
<evidence type="ECO:0000259" key="2">
    <source>
        <dbReference type="Pfam" id="PF08241"/>
    </source>
</evidence>
<dbReference type="EMBL" id="NTFS01000116">
    <property type="protein sequence ID" value="PAX54329.1"/>
    <property type="molecule type" value="Genomic_DNA"/>
</dbReference>
<keyword evidence="4" id="KW-1185">Reference proteome</keyword>
<dbReference type="PANTHER" id="PTHR43861">
    <property type="entry name" value="TRANS-ACONITATE 2-METHYLTRANSFERASE-RELATED"/>
    <property type="match status" value="1"/>
</dbReference>
<dbReference type="Gene3D" id="3.40.50.150">
    <property type="entry name" value="Vaccinia Virus protein VP39"/>
    <property type="match status" value="1"/>
</dbReference>
<dbReference type="InterPro" id="IPR013216">
    <property type="entry name" value="Methyltransf_11"/>
</dbReference>
<dbReference type="Proteomes" id="UP000218238">
    <property type="component" value="Unassembled WGS sequence"/>
</dbReference>
<comment type="caution">
    <text evidence="3">The sequence shown here is derived from an EMBL/GenBank/DDBJ whole genome shotgun (WGS) entry which is preliminary data.</text>
</comment>
<dbReference type="AlphaFoldDB" id="A0A2A2TJC9"/>